<keyword evidence="8" id="KW-1185">Reference proteome</keyword>
<evidence type="ECO:0000256" key="5">
    <source>
        <dbReference type="ARBA" id="ARBA00023054"/>
    </source>
</evidence>
<dbReference type="PANTHER" id="PTHR35794:SF2">
    <property type="entry name" value="CELL DIVISION PROTEIN DIVIVA"/>
    <property type="match status" value="1"/>
</dbReference>
<evidence type="ECO:0000256" key="6">
    <source>
        <dbReference type="ARBA" id="ARBA00023306"/>
    </source>
</evidence>
<dbReference type="GeneID" id="94545690"/>
<comment type="caution">
    <text evidence="7">The sequence shown here is derived from an EMBL/GenBank/DDBJ whole genome shotgun (WGS) entry which is preliminary data.</text>
</comment>
<dbReference type="KEGG" id="wso:WSWS_00485"/>
<dbReference type="InterPro" id="IPR019933">
    <property type="entry name" value="DivIVA_domain"/>
</dbReference>
<organism evidence="7 8">
    <name type="scientific">Weissella soli</name>
    <dbReference type="NCBI Taxonomy" id="155866"/>
    <lineage>
        <taxon>Bacteria</taxon>
        <taxon>Bacillati</taxon>
        <taxon>Bacillota</taxon>
        <taxon>Bacilli</taxon>
        <taxon>Lactobacillales</taxon>
        <taxon>Lactobacillaceae</taxon>
        <taxon>Weissella</taxon>
    </lineage>
</organism>
<accession>A0A288QAH6</accession>
<dbReference type="EMBL" id="QRAS01000001">
    <property type="protein sequence ID" value="RDL11696.1"/>
    <property type="molecule type" value="Genomic_DNA"/>
</dbReference>
<evidence type="ECO:0000256" key="1">
    <source>
        <dbReference type="ARBA" id="ARBA00004496"/>
    </source>
</evidence>
<name>A0A288QAH6_9LACO</name>
<dbReference type="Pfam" id="PF05103">
    <property type="entry name" value="DivIVA"/>
    <property type="match status" value="1"/>
</dbReference>
<dbReference type="Gene3D" id="6.10.250.660">
    <property type="match status" value="1"/>
</dbReference>
<keyword evidence="4 7" id="KW-0132">Cell division</keyword>
<keyword evidence="5" id="KW-0175">Coiled coil</keyword>
<gene>
    <name evidence="7" type="ORF">DFP99_0114</name>
</gene>
<reference evidence="7 8" key="1">
    <citation type="submission" date="2018-07" db="EMBL/GenBank/DDBJ databases">
        <title>Genomic Encyclopedia of Type Strains, Phase III (KMG-III): the genomes of soil and plant-associated and newly described type strains.</title>
        <authorList>
            <person name="Whitman W."/>
        </authorList>
    </citation>
    <scope>NUCLEOTIDE SEQUENCE [LARGE SCALE GENOMIC DNA]</scope>
    <source>
        <strain evidence="7 8">CECT 7031</strain>
    </source>
</reference>
<sequence>MLTPQEIHAKEFSGRGRNYDKAEVNEFLDQVVIDFETVTEENKTLKTKLAEADAAAKQVEDMKQSVNASILIAQEAADRLKKQTESEVAATLQQAQVEAQKIVMEATAKANNITSESQQVNAALVEEKQVLTADMGNFKNKLTSLLQAQLDLINNSSEWAEYGAKPAEAEVTPAASEAATEDSAESVEASSAVETVVVFPEKSNEADKFLNNDEN</sequence>
<dbReference type="InterPro" id="IPR007793">
    <property type="entry name" value="DivIVA_fam"/>
</dbReference>
<dbReference type="Proteomes" id="UP000254912">
    <property type="component" value="Unassembled WGS sequence"/>
</dbReference>
<dbReference type="RefSeq" id="WP_210726287.1">
    <property type="nucleotide sequence ID" value="NZ_BJYO01000002.1"/>
</dbReference>
<evidence type="ECO:0000256" key="4">
    <source>
        <dbReference type="ARBA" id="ARBA00022618"/>
    </source>
</evidence>
<comment type="similarity">
    <text evidence="2">Belongs to the DivIVA family.</text>
</comment>
<evidence type="ECO:0000313" key="8">
    <source>
        <dbReference type="Proteomes" id="UP000254912"/>
    </source>
</evidence>
<dbReference type="GO" id="GO:0005737">
    <property type="term" value="C:cytoplasm"/>
    <property type="evidence" value="ECO:0007669"/>
    <property type="project" value="UniProtKB-SubCell"/>
</dbReference>
<evidence type="ECO:0000256" key="3">
    <source>
        <dbReference type="ARBA" id="ARBA00022490"/>
    </source>
</evidence>
<proteinExistence type="inferred from homology"/>
<evidence type="ECO:0000313" key="7">
    <source>
        <dbReference type="EMBL" id="RDL11696.1"/>
    </source>
</evidence>
<dbReference type="AlphaFoldDB" id="A0A288QAH6"/>
<keyword evidence="6" id="KW-0131">Cell cycle</keyword>
<dbReference type="NCBIfam" id="TIGR03544">
    <property type="entry name" value="DivI1A_domain"/>
    <property type="match status" value="1"/>
</dbReference>
<dbReference type="GO" id="GO:0051301">
    <property type="term" value="P:cell division"/>
    <property type="evidence" value="ECO:0007669"/>
    <property type="project" value="UniProtKB-KW"/>
</dbReference>
<protein>
    <submittedName>
        <fullName evidence="7">Cell division initiation protein</fullName>
    </submittedName>
</protein>
<keyword evidence="3" id="KW-0963">Cytoplasm</keyword>
<evidence type="ECO:0000256" key="2">
    <source>
        <dbReference type="ARBA" id="ARBA00009008"/>
    </source>
</evidence>
<comment type="subcellular location">
    <subcellularLocation>
        <location evidence="1">Cytoplasm</location>
    </subcellularLocation>
</comment>
<dbReference type="PANTHER" id="PTHR35794">
    <property type="entry name" value="CELL DIVISION PROTEIN DIVIVA"/>
    <property type="match status" value="1"/>
</dbReference>